<comment type="caution">
    <text evidence="2">The sequence shown here is derived from an EMBL/GenBank/DDBJ whole genome shotgun (WGS) entry which is preliminary data.</text>
</comment>
<reference evidence="2 3" key="1">
    <citation type="journal article" date="2015" name="Environ. Microbiol.">
        <title>Metagenome sequence of Elaphomyces granulatus from sporocarp tissue reveals Ascomycota ectomycorrhizal fingerprints of genome expansion and a Proteobacteria-rich microbiome.</title>
        <authorList>
            <person name="Quandt C.A."/>
            <person name="Kohler A."/>
            <person name="Hesse C.N."/>
            <person name="Sharpton T.J."/>
            <person name="Martin F."/>
            <person name="Spatafora J.W."/>
        </authorList>
    </citation>
    <scope>NUCLEOTIDE SEQUENCE [LARGE SCALE GENOMIC DNA]</scope>
    <source>
        <strain evidence="2 3">OSC145934</strain>
    </source>
</reference>
<evidence type="ECO:0000313" key="2">
    <source>
        <dbReference type="EMBL" id="OXV11725.1"/>
    </source>
</evidence>
<protein>
    <submittedName>
        <fullName evidence="2">Uncharacterized protein</fullName>
    </submittedName>
</protein>
<sequence>MTSSQPPPYEGIGTGGSSGNTAFQDARIAALETRILSLENRPPTVTQWLFLQNDLAALSARVQALGVTPPDTTNVYIEKEVINRFPLFMKEFSSAVAQAQVGGIWSEFYRMKYANMASLSLALRVGVRPSSTVGTVTLPKREYDKVVYWLGEFQAMVDAAMSAGGGTYTQVHADIARQFEAALLALLP</sequence>
<dbReference type="EMBL" id="NPHW01002325">
    <property type="protein sequence ID" value="OXV11725.1"/>
    <property type="molecule type" value="Genomic_DNA"/>
</dbReference>
<organism evidence="2 3">
    <name type="scientific">Elaphomyces granulatus</name>
    <dbReference type="NCBI Taxonomy" id="519963"/>
    <lineage>
        <taxon>Eukaryota</taxon>
        <taxon>Fungi</taxon>
        <taxon>Dikarya</taxon>
        <taxon>Ascomycota</taxon>
        <taxon>Pezizomycotina</taxon>
        <taxon>Eurotiomycetes</taxon>
        <taxon>Eurotiomycetidae</taxon>
        <taxon>Eurotiales</taxon>
        <taxon>Elaphomycetaceae</taxon>
        <taxon>Elaphomyces</taxon>
    </lineage>
</organism>
<gene>
    <name evidence="2" type="ORF">Egran_00514</name>
</gene>
<evidence type="ECO:0000313" key="3">
    <source>
        <dbReference type="Proteomes" id="UP000243515"/>
    </source>
</evidence>
<accession>A0A232M5M6</accession>
<feature type="region of interest" description="Disordered" evidence="1">
    <location>
        <begin position="1"/>
        <end position="20"/>
    </location>
</feature>
<proteinExistence type="predicted"/>
<keyword evidence="3" id="KW-1185">Reference proteome</keyword>
<dbReference type="AlphaFoldDB" id="A0A232M5M6"/>
<name>A0A232M5M6_9EURO</name>
<evidence type="ECO:0000256" key="1">
    <source>
        <dbReference type="SAM" id="MobiDB-lite"/>
    </source>
</evidence>
<dbReference type="Proteomes" id="UP000243515">
    <property type="component" value="Unassembled WGS sequence"/>
</dbReference>